<reference evidence="14 15" key="1">
    <citation type="journal article" date="2013" name="Nature">
        <title>Anaerobic oxidation of methane coupled to nitrate reduction in a novel archaeal lineage.</title>
        <authorList>
            <person name="Haroon M.F."/>
            <person name="Hu S."/>
            <person name="Shi Y."/>
            <person name="Imelfort M."/>
            <person name="Keller J."/>
            <person name="Hugenholtz P."/>
            <person name="Yuan Z."/>
            <person name="Tyson G.W."/>
        </authorList>
    </citation>
    <scope>NUCLEOTIDE SEQUENCE [LARGE SCALE GENOMIC DNA]</scope>
    <source>
        <strain evidence="14 15">ANME-2d</strain>
    </source>
</reference>
<keyword evidence="8" id="KW-0238">DNA-binding</keyword>
<organism evidence="14 15">
    <name type="scientific">Candidatus Methanoperedens nitratireducens</name>
    <dbReference type="NCBI Taxonomy" id="1392998"/>
    <lineage>
        <taxon>Archaea</taxon>
        <taxon>Methanobacteriati</taxon>
        <taxon>Methanobacteriota</taxon>
        <taxon>Stenosarchaea group</taxon>
        <taxon>Methanomicrobia</taxon>
        <taxon>Methanosarcinales</taxon>
        <taxon>ANME-2 cluster</taxon>
        <taxon>Candidatus Methanoperedentaceae</taxon>
        <taxon>Candidatus Methanoperedens</taxon>
    </lineage>
</organism>
<dbReference type="Gene3D" id="1.10.60.10">
    <property type="entry name" value="Iron dependent repressor, metal binding and dimerisation domain"/>
    <property type="match status" value="1"/>
</dbReference>
<dbReference type="Pfam" id="PF04023">
    <property type="entry name" value="FeoA"/>
    <property type="match status" value="1"/>
</dbReference>
<evidence type="ECO:0000313" key="14">
    <source>
        <dbReference type="EMBL" id="KCZ70455.1"/>
    </source>
</evidence>
<sequence length="216" mass="24209">MEADTPRVEEYLESIYKLQQDQYPVSTSRLAEHLKLSAPSVSEMVKKLANRGLLSHTEKGVCLTEEGKSIAKKVIRRHRLSERLLTDVLGYRWDEVHDEACRLEHAISSEMEERISESLGNPRTCPHGHPIPDKDGVLVKENVKSLSELKASDRGIIVSVFEEDPRMLKYMASLGLIPDVCVRVEEVAPFGGPMIVCVSGSRYALGREVASRIKVK</sequence>
<protein>
    <recommendedName>
        <fullName evidence="12">Manganese transport regulator</fullName>
    </recommendedName>
</protein>
<name>A0A062V509_9EURY</name>
<dbReference type="PROSITE" id="PS50944">
    <property type="entry name" value="HTH_DTXR"/>
    <property type="match status" value="1"/>
</dbReference>
<keyword evidence="10" id="KW-0804">Transcription</keyword>
<dbReference type="SUPFAM" id="SSF47979">
    <property type="entry name" value="Iron-dependent repressor protein, dimerization domain"/>
    <property type="match status" value="1"/>
</dbReference>
<evidence type="ECO:0000256" key="5">
    <source>
        <dbReference type="ARBA" id="ARBA00022491"/>
    </source>
</evidence>
<dbReference type="Proteomes" id="UP000027153">
    <property type="component" value="Unassembled WGS sequence"/>
</dbReference>
<dbReference type="FunFam" id="1.10.60.10:FF:000004">
    <property type="entry name" value="DtxR family transcriptional regulator"/>
    <property type="match status" value="1"/>
</dbReference>
<dbReference type="InterPro" id="IPR050536">
    <property type="entry name" value="DtxR_MntR_Metal-Reg"/>
</dbReference>
<comment type="subunit">
    <text evidence="3">Homodimer.</text>
</comment>
<dbReference type="SMART" id="SM00899">
    <property type="entry name" value="FeoA"/>
    <property type="match status" value="1"/>
</dbReference>
<dbReference type="InterPro" id="IPR008988">
    <property type="entry name" value="Transcriptional_repressor_C"/>
</dbReference>
<dbReference type="InterPro" id="IPR022687">
    <property type="entry name" value="HTH_DTXR"/>
</dbReference>
<dbReference type="InterPro" id="IPR022689">
    <property type="entry name" value="Iron_dep_repressor"/>
</dbReference>
<dbReference type="Gene3D" id="2.30.30.90">
    <property type="match status" value="1"/>
</dbReference>
<dbReference type="GO" id="GO:0003700">
    <property type="term" value="F:DNA-binding transcription factor activity"/>
    <property type="evidence" value="ECO:0007669"/>
    <property type="project" value="InterPro"/>
</dbReference>
<evidence type="ECO:0000256" key="10">
    <source>
        <dbReference type="ARBA" id="ARBA00023163"/>
    </source>
</evidence>
<comment type="similarity">
    <text evidence="2">Belongs to the DtxR/MntR family.</text>
</comment>
<evidence type="ECO:0000256" key="6">
    <source>
        <dbReference type="ARBA" id="ARBA00023004"/>
    </source>
</evidence>
<dbReference type="OrthoDB" id="24735at2157"/>
<gene>
    <name evidence="14" type="ORF">ANME2D_03370</name>
</gene>
<evidence type="ECO:0000256" key="9">
    <source>
        <dbReference type="ARBA" id="ARBA00023159"/>
    </source>
</evidence>
<dbReference type="PANTHER" id="PTHR33238:SF11">
    <property type="entry name" value="TRANSCRIPTIONAL REGULATOR MNTR"/>
    <property type="match status" value="1"/>
</dbReference>
<evidence type="ECO:0000256" key="1">
    <source>
        <dbReference type="ARBA" id="ARBA00004496"/>
    </source>
</evidence>
<keyword evidence="7" id="KW-0805">Transcription regulation</keyword>
<dbReference type="InterPro" id="IPR001367">
    <property type="entry name" value="Fe_dep_repressor"/>
</dbReference>
<dbReference type="Pfam" id="PF01325">
    <property type="entry name" value="Fe_dep_repress"/>
    <property type="match status" value="1"/>
</dbReference>
<dbReference type="InterPro" id="IPR036421">
    <property type="entry name" value="Fe_dep_repressor_sf"/>
</dbReference>
<keyword evidence="11" id="KW-0464">Manganese</keyword>
<keyword evidence="4" id="KW-0963">Cytoplasm</keyword>
<dbReference type="InterPro" id="IPR007167">
    <property type="entry name" value="Fe-transptr_FeoA-like"/>
</dbReference>
<comment type="subcellular location">
    <subcellularLocation>
        <location evidence="1">Cytoplasm</location>
    </subcellularLocation>
</comment>
<evidence type="ECO:0000313" key="15">
    <source>
        <dbReference type="Proteomes" id="UP000027153"/>
    </source>
</evidence>
<evidence type="ECO:0000256" key="12">
    <source>
        <dbReference type="ARBA" id="ARBA00032593"/>
    </source>
</evidence>
<evidence type="ECO:0000256" key="8">
    <source>
        <dbReference type="ARBA" id="ARBA00023125"/>
    </source>
</evidence>
<dbReference type="Gene3D" id="1.10.10.10">
    <property type="entry name" value="Winged helix-like DNA-binding domain superfamily/Winged helix DNA-binding domain"/>
    <property type="match status" value="1"/>
</dbReference>
<feature type="domain" description="HTH dtxR-type" evidence="13">
    <location>
        <begin position="1"/>
        <end position="64"/>
    </location>
</feature>
<dbReference type="GO" id="GO:0046983">
    <property type="term" value="F:protein dimerization activity"/>
    <property type="evidence" value="ECO:0007669"/>
    <property type="project" value="InterPro"/>
</dbReference>
<evidence type="ECO:0000256" key="2">
    <source>
        <dbReference type="ARBA" id="ARBA00007871"/>
    </source>
</evidence>
<evidence type="ECO:0000256" key="3">
    <source>
        <dbReference type="ARBA" id="ARBA00011738"/>
    </source>
</evidence>
<dbReference type="SUPFAM" id="SSF46785">
    <property type="entry name" value="Winged helix' DNA-binding domain"/>
    <property type="match status" value="1"/>
</dbReference>
<evidence type="ECO:0000256" key="11">
    <source>
        <dbReference type="ARBA" id="ARBA00023211"/>
    </source>
</evidence>
<dbReference type="RefSeq" id="WP_048094037.1">
    <property type="nucleotide sequence ID" value="NZ_JMIY01000008.1"/>
</dbReference>
<comment type="caution">
    <text evidence="14">The sequence shown here is derived from an EMBL/GenBank/DDBJ whole genome shotgun (WGS) entry which is preliminary data.</text>
</comment>
<keyword evidence="5" id="KW-0678">Repressor</keyword>
<dbReference type="InterPro" id="IPR036388">
    <property type="entry name" value="WH-like_DNA-bd_sf"/>
</dbReference>
<keyword evidence="9" id="KW-0010">Activator</keyword>
<dbReference type="Pfam" id="PF02742">
    <property type="entry name" value="Fe_dep_repr_C"/>
    <property type="match status" value="1"/>
</dbReference>
<dbReference type="GO" id="GO:0046914">
    <property type="term" value="F:transition metal ion binding"/>
    <property type="evidence" value="ECO:0007669"/>
    <property type="project" value="InterPro"/>
</dbReference>
<evidence type="ECO:0000259" key="13">
    <source>
        <dbReference type="PROSITE" id="PS50944"/>
    </source>
</evidence>
<dbReference type="GO" id="GO:0003677">
    <property type="term" value="F:DNA binding"/>
    <property type="evidence" value="ECO:0007669"/>
    <property type="project" value="UniProtKB-KW"/>
</dbReference>
<keyword evidence="6" id="KW-0408">Iron</keyword>
<dbReference type="EMBL" id="JMIY01000008">
    <property type="protein sequence ID" value="KCZ70455.1"/>
    <property type="molecule type" value="Genomic_DNA"/>
</dbReference>
<dbReference type="AlphaFoldDB" id="A0A062V509"/>
<dbReference type="SMART" id="SM00529">
    <property type="entry name" value="HTH_DTXR"/>
    <property type="match status" value="1"/>
</dbReference>
<proteinExistence type="inferred from homology"/>
<keyword evidence="15" id="KW-1185">Reference proteome</keyword>
<dbReference type="PANTHER" id="PTHR33238">
    <property type="entry name" value="IRON (METAL) DEPENDENT REPRESSOR, DTXR FAMILY"/>
    <property type="match status" value="1"/>
</dbReference>
<evidence type="ECO:0000256" key="7">
    <source>
        <dbReference type="ARBA" id="ARBA00023015"/>
    </source>
</evidence>
<accession>A0A062V509</accession>
<dbReference type="InterPro" id="IPR038157">
    <property type="entry name" value="FeoA_core_dom"/>
</dbReference>
<dbReference type="SUPFAM" id="SSF50037">
    <property type="entry name" value="C-terminal domain of transcriptional repressors"/>
    <property type="match status" value="1"/>
</dbReference>
<dbReference type="InterPro" id="IPR036390">
    <property type="entry name" value="WH_DNA-bd_sf"/>
</dbReference>
<dbReference type="GO" id="GO:0005737">
    <property type="term" value="C:cytoplasm"/>
    <property type="evidence" value="ECO:0007669"/>
    <property type="project" value="UniProtKB-SubCell"/>
</dbReference>
<evidence type="ECO:0000256" key="4">
    <source>
        <dbReference type="ARBA" id="ARBA00022490"/>
    </source>
</evidence>